<dbReference type="WBParaSite" id="nRc.2.0.1.t28040-RA">
    <property type="protein sequence ID" value="nRc.2.0.1.t28040-RA"/>
    <property type="gene ID" value="nRc.2.0.1.g28040"/>
</dbReference>
<keyword evidence="2" id="KW-1185">Reference proteome</keyword>
<protein>
    <submittedName>
        <fullName evidence="3">Uncharacterized protein</fullName>
    </submittedName>
</protein>
<organism evidence="2 3">
    <name type="scientific">Romanomermis culicivorax</name>
    <name type="common">Nematode worm</name>
    <dbReference type="NCBI Taxonomy" id="13658"/>
    <lineage>
        <taxon>Eukaryota</taxon>
        <taxon>Metazoa</taxon>
        <taxon>Ecdysozoa</taxon>
        <taxon>Nematoda</taxon>
        <taxon>Enoplea</taxon>
        <taxon>Dorylaimia</taxon>
        <taxon>Mermithida</taxon>
        <taxon>Mermithoidea</taxon>
        <taxon>Mermithidae</taxon>
        <taxon>Romanomermis</taxon>
    </lineage>
</organism>
<feature type="compositionally biased region" description="Polar residues" evidence="1">
    <location>
        <begin position="193"/>
        <end position="205"/>
    </location>
</feature>
<reference evidence="3" key="1">
    <citation type="submission" date="2022-11" db="UniProtKB">
        <authorList>
            <consortium name="WormBaseParasite"/>
        </authorList>
    </citation>
    <scope>IDENTIFICATION</scope>
</reference>
<evidence type="ECO:0000313" key="3">
    <source>
        <dbReference type="WBParaSite" id="nRc.2.0.1.t28040-RA"/>
    </source>
</evidence>
<dbReference type="AlphaFoldDB" id="A0A915JPA4"/>
<feature type="compositionally biased region" description="Basic and acidic residues" evidence="1">
    <location>
        <begin position="1"/>
        <end position="12"/>
    </location>
</feature>
<feature type="compositionally biased region" description="Basic and acidic residues" evidence="1">
    <location>
        <begin position="20"/>
        <end position="35"/>
    </location>
</feature>
<feature type="compositionally biased region" description="Polar residues" evidence="1">
    <location>
        <begin position="225"/>
        <end position="243"/>
    </location>
</feature>
<feature type="compositionally biased region" description="Basic and acidic residues" evidence="1">
    <location>
        <begin position="148"/>
        <end position="192"/>
    </location>
</feature>
<dbReference type="Proteomes" id="UP000887565">
    <property type="component" value="Unplaced"/>
</dbReference>
<evidence type="ECO:0000313" key="2">
    <source>
        <dbReference type="Proteomes" id="UP000887565"/>
    </source>
</evidence>
<proteinExistence type="predicted"/>
<feature type="compositionally biased region" description="Basic and acidic residues" evidence="1">
    <location>
        <begin position="45"/>
        <end position="54"/>
    </location>
</feature>
<feature type="compositionally biased region" description="Basic and acidic residues" evidence="1">
    <location>
        <begin position="68"/>
        <end position="77"/>
    </location>
</feature>
<name>A0A915JPA4_ROMCU</name>
<accession>A0A915JPA4</accession>
<evidence type="ECO:0000256" key="1">
    <source>
        <dbReference type="SAM" id="MobiDB-lite"/>
    </source>
</evidence>
<feature type="compositionally biased region" description="Low complexity" evidence="1">
    <location>
        <begin position="104"/>
        <end position="118"/>
    </location>
</feature>
<feature type="region of interest" description="Disordered" evidence="1">
    <location>
        <begin position="1"/>
        <end position="243"/>
    </location>
</feature>
<sequence length="243" mass="27419">SDEFLERRRTEIPDNQPSDGEPRRPPQSENWRDRNATVPSQTANEWRRPDEEPRSVAGRSAAPPPVESRAESAENWRRPTTTTPVAASAYQPPQVRSSEGAWRTTTQPPAAAAYQPPQVRSFESAWRQTPVPASADTPWRRTTQAPPEEGRRETDTWREKPRLESADWERGRASRPEPQWRPENRPAAEPENWRQSLPTSTTTGENGAAKTGQMPHNAWSARRTAAQTASKPSEADSVSSWRK</sequence>